<dbReference type="Proteomes" id="UP000516412">
    <property type="component" value="Chromosome"/>
</dbReference>
<protein>
    <submittedName>
        <fullName evidence="1">Uncharacterized protein</fullName>
    </submittedName>
</protein>
<dbReference type="EMBL" id="CP060414">
    <property type="protein sequence ID" value="QNT58515.1"/>
    <property type="molecule type" value="Genomic_DNA"/>
</dbReference>
<sequence>MAQRRAPPQPFTILNTGVLPPDQTDKFLIVVFYTKFTQFYQL</sequence>
<evidence type="ECO:0000313" key="1">
    <source>
        <dbReference type="EMBL" id="QNT58515.1"/>
    </source>
</evidence>
<gene>
    <name evidence="1" type="ORF">H7A79_0062</name>
</gene>
<accession>A0A7H1MA50</accession>
<evidence type="ECO:0000313" key="2">
    <source>
        <dbReference type="Proteomes" id="UP000516412"/>
    </source>
</evidence>
<reference evidence="1" key="1">
    <citation type="submission" date="2024-06" db="EMBL/GenBank/DDBJ databases">
        <title>Complete Genome Sequence of mouse commensal type strain Neisseria musculi.</title>
        <authorList>
            <person name="Thapa E."/>
            <person name="Aluvathingal J."/>
            <person name="Nadendla S."/>
            <person name="Mehta A."/>
            <person name="Tettelin H."/>
            <person name="Weyand N.J."/>
        </authorList>
    </citation>
    <scope>NUCLEOTIDE SEQUENCE</scope>
    <source>
        <strain evidence="1">NW831</strain>
    </source>
</reference>
<dbReference type="KEGG" id="nmus:H7A79_0062"/>
<proteinExistence type="predicted"/>
<dbReference type="AlphaFoldDB" id="A0A7H1MA50"/>
<organism evidence="1 2">
    <name type="scientific">Neisseria musculi</name>
    <dbReference type="NCBI Taxonomy" id="1815583"/>
    <lineage>
        <taxon>Bacteria</taxon>
        <taxon>Pseudomonadati</taxon>
        <taxon>Pseudomonadota</taxon>
        <taxon>Betaproteobacteria</taxon>
        <taxon>Neisseriales</taxon>
        <taxon>Neisseriaceae</taxon>
        <taxon>Neisseria</taxon>
    </lineage>
</organism>
<keyword evidence="2" id="KW-1185">Reference proteome</keyword>
<name>A0A7H1MA50_9NEIS</name>